<organism evidence="3 4">
    <name type="scientific">Stichopus japonicus</name>
    <name type="common">Sea cucumber</name>
    <dbReference type="NCBI Taxonomy" id="307972"/>
    <lineage>
        <taxon>Eukaryota</taxon>
        <taxon>Metazoa</taxon>
        <taxon>Echinodermata</taxon>
        <taxon>Eleutherozoa</taxon>
        <taxon>Echinozoa</taxon>
        <taxon>Holothuroidea</taxon>
        <taxon>Aspidochirotacea</taxon>
        <taxon>Aspidochirotida</taxon>
        <taxon>Stichopodidae</taxon>
        <taxon>Apostichopus</taxon>
    </lineage>
</organism>
<name>A0A2G8KIZ7_STIJA</name>
<evidence type="ECO:0000256" key="2">
    <source>
        <dbReference type="SAM" id="Phobius"/>
    </source>
</evidence>
<accession>A0A2G8KIZ7</accession>
<evidence type="ECO:0000256" key="1">
    <source>
        <dbReference type="SAM" id="MobiDB-lite"/>
    </source>
</evidence>
<feature type="transmembrane region" description="Helical" evidence="2">
    <location>
        <begin position="32"/>
        <end position="56"/>
    </location>
</feature>
<protein>
    <submittedName>
        <fullName evidence="3">Uncharacterized protein</fullName>
    </submittedName>
</protein>
<feature type="region of interest" description="Disordered" evidence="1">
    <location>
        <begin position="1"/>
        <end position="20"/>
    </location>
</feature>
<comment type="caution">
    <text evidence="3">The sequence shown here is derived from an EMBL/GenBank/DDBJ whole genome shotgun (WGS) entry which is preliminary data.</text>
</comment>
<gene>
    <name evidence="3" type="ORF">BSL78_15155</name>
</gene>
<reference evidence="3 4" key="1">
    <citation type="journal article" date="2017" name="PLoS Biol.">
        <title>The sea cucumber genome provides insights into morphological evolution and visceral regeneration.</title>
        <authorList>
            <person name="Zhang X."/>
            <person name="Sun L."/>
            <person name="Yuan J."/>
            <person name="Sun Y."/>
            <person name="Gao Y."/>
            <person name="Zhang L."/>
            <person name="Li S."/>
            <person name="Dai H."/>
            <person name="Hamel J.F."/>
            <person name="Liu C."/>
            <person name="Yu Y."/>
            <person name="Liu S."/>
            <person name="Lin W."/>
            <person name="Guo K."/>
            <person name="Jin S."/>
            <person name="Xu P."/>
            <person name="Storey K.B."/>
            <person name="Huan P."/>
            <person name="Zhang T."/>
            <person name="Zhou Y."/>
            <person name="Zhang J."/>
            <person name="Lin C."/>
            <person name="Li X."/>
            <person name="Xing L."/>
            <person name="Huo D."/>
            <person name="Sun M."/>
            <person name="Wang L."/>
            <person name="Mercier A."/>
            <person name="Li F."/>
            <person name="Yang H."/>
            <person name="Xiang J."/>
        </authorList>
    </citation>
    <scope>NUCLEOTIDE SEQUENCE [LARGE SCALE GENOMIC DNA]</scope>
    <source>
        <strain evidence="3">Shaxun</strain>
        <tissue evidence="3">Muscle</tissue>
    </source>
</reference>
<keyword evidence="4" id="KW-1185">Reference proteome</keyword>
<proteinExistence type="predicted"/>
<dbReference type="EMBL" id="MRZV01000547">
    <property type="protein sequence ID" value="PIK47947.1"/>
    <property type="molecule type" value="Genomic_DNA"/>
</dbReference>
<dbReference type="AlphaFoldDB" id="A0A2G8KIZ7"/>
<evidence type="ECO:0000313" key="3">
    <source>
        <dbReference type="EMBL" id="PIK47947.1"/>
    </source>
</evidence>
<dbReference type="Proteomes" id="UP000230750">
    <property type="component" value="Unassembled WGS sequence"/>
</dbReference>
<keyword evidence="2" id="KW-0812">Transmembrane</keyword>
<sequence length="106" mass="11520">MGRPGDTTSPPGPAKGPEDVDEGIHNFFTGQFAIIAIVLGILLGLVVIFALSFVVYRRKYKSLKRRVPSIWYNGGRNAQNMMVTTAALTVCFAMVKPRAGPTPPTR</sequence>
<evidence type="ECO:0000313" key="4">
    <source>
        <dbReference type="Proteomes" id="UP000230750"/>
    </source>
</evidence>
<keyword evidence="2" id="KW-0472">Membrane</keyword>
<keyword evidence="2" id="KW-1133">Transmembrane helix</keyword>